<dbReference type="EMBL" id="RCOS01000008">
    <property type="protein sequence ID" value="RSN78756.1"/>
    <property type="molecule type" value="Genomic_DNA"/>
</dbReference>
<name>A0A429GYA2_9CREN</name>
<gene>
    <name evidence="1" type="ORF">D6D85_00385</name>
</gene>
<dbReference type="AlphaFoldDB" id="A0A429GYA2"/>
<evidence type="ECO:0000313" key="2">
    <source>
        <dbReference type="Proteomes" id="UP000277582"/>
    </source>
</evidence>
<keyword evidence="2" id="KW-1185">Reference proteome</keyword>
<dbReference type="OrthoDB" id="386697at2157"/>
<comment type="caution">
    <text evidence="1">The sequence shown here is derived from an EMBL/GenBank/DDBJ whole genome shotgun (WGS) entry which is preliminary data.</text>
</comment>
<organism evidence="1 2">
    <name type="scientific">Candidatus Methanodesulfokora washburnensis</name>
    <dbReference type="NCBI Taxonomy" id="2478471"/>
    <lineage>
        <taxon>Archaea</taxon>
        <taxon>Thermoproteota</taxon>
        <taxon>Candidatus Korarchaeia</taxon>
        <taxon>Candidatus Korarchaeia incertae sedis</taxon>
        <taxon>Candidatus Methanodesulfokora</taxon>
    </lineage>
</organism>
<evidence type="ECO:0000313" key="1">
    <source>
        <dbReference type="EMBL" id="RSN78756.1"/>
    </source>
</evidence>
<dbReference type="RefSeq" id="WP_125670053.1">
    <property type="nucleotide sequence ID" value="NZ_RCOS01000008.1"/>
</dbReference>
<proteinExistence type="predicted"/>
<sequence length="236" mass="26982">MNAKTRKPVKSTEKVRFEDLDIVYVIPFDLGAPVKAKDLGEWFSKRKLVEGIWIPPSDGYEPTSEFIYRKAKELGIKNAEKISAEELMKNKKLEEEINREHMMFKGIISKDILSCNPVYLKSNRYVRLKLTDLHVSIKDKELRYLGELKCELYLLLHNAGVGVLTAWIHLDGGFSTDDVIEIERKLDNAKCMIKLPFGKTEEGTLREFIDMNVISPLQAAIAFSSEYKGFDAAYNA</sequence>
<dbReference type="Proteomes" id="UP000277582">
    <property type="component" value="Unassembled WGS sequence"/>
</dbReference>
<reference evidence="1 2" key="1">
    <citation type="submission" date="2018-10" db="EMBL/GenBank/DDBJ databases">
        <title>Co-occurring genomic capacity for anaerobic methane metabolism and dissimilatory sulfite reduction discovered in the Korarchaeota.</title>
        <authorList>
            <person name="Mckay L.J."/>
            <person name="Dlakic M."/>
            <person name="Fields M.W."/>
            <person name="Delmont T.O."/>
            <person name="Eren A.M."/>
            <person name="Jay Z.J."/>
            <person name="Klingelsmith K.B."/>
            <person name="Rusch D.B."/>
            <person name="Inskeep W.P."/>
        </authorList>
    </citation>
    <scope>NUCLEOTIDE SEQUENCE [LARGE SCALE GENOMIC DNA]</scope>
    <source>
        <strain evidence="1 2">MDKW</strain>
    </source>
</reference>
<accession>A0A429GYA2</accession>
<protein>
    <submittedName>
        <fullName evidence="1">Uncharacterized protein</fullName>
    </submittedName>
</protein>